<proteinExistence type="predicted"/>
<evidence type="ECO:0000313" key="2">
    <source>
        <dbReference type="EMBL" id="TNV72282.1"/>
    </source>
</evidence>
<evidence type="ECO:0000256" key="1">
    <source>
        <dbReference type="SAM" id="Phobius"/>
    </source>
</evidence>
<sequence>MRQQTSFIGPPNYSIRCFSCPTNSALLQSTSTSVPSILMIITFMFFFLSPSRSSMPSWIPTRLIFRATPGSINSELQQSIIWSSGGISDNLNSTSVNSLHLDVAVRSGNQCGEFGKFISYLRSQCFILSFILLIQTLKNHLPEYNTNSQSLVYIIHL</sequence>
<evidence type="ECO:0000313" key="3">
    <source>
        <dbReference type="Proteomes" id="UP000785679"/>
    </source>
</evidence>
<accession>A0A8J8NCB5</accession>
<reference evidence="2" key="1">
    <citation type="submission" date="2019-06" db="EMBL/GenBank/DDBJ databases">
        <authorList>
            <person name="Zheng W."/>
        </authorList>
    </citation>
    <scope>NUCLEOTIDE SEQUENCE</scope>
    <source>
        <strain evidence="2">QDHG01</strain>
    </source>
</reference>
<dbReference type="EMBL" id="RRYP01023156">
    <property type="protein sequence ID" value="TNV72282.1"/>
    <property type="molecule type" value="Genomic_DNA"/>
</dbReference>
<dbReference type="Proteomes" id="UP000785679">
    <property type="component" value="Unassembled WGS sequence"/>
</dbReference>
<organism evidence="2 3">
    <name type="scientific">Halteria grandinella</name>
    <dbReference type="NCBI Taxonomy" id="5974"/>
    <lineage>
        <taxon>Eukaryota</taxon>
        <taxon>Sar</taxon>
        <taxon>Alveolata</taxon>
        <taxon>Ciliophora</taxon>
        <taxon>Intramacronucleata</taxon>
        <taxon>Spirotrichea</taxon>
        <taxon>Stichotrichia</taxon>
        <taxon>Sporadotrichida</taxon>
        <taxon>Halteriidae</taxon>
        <taxon>Halteria</taxon>
    </lineage>
</organism>
<keyword evidence="1" id="KW-0812">Transmembrane</keyword>
<comment type="caution">
    <text evidence="2">The sequence shown here is derived from an EMBL/GenBank/DDBJ whole genome shotgun (WGS) entry which is preliminary data.</text>
</comment>
<gene>
    <name evidence="2" type="ORF">FGO68_gene6355</name>
</gene>
<protein>
    <submittedName>
        <fullName evidence="2">Uncharacterized protein</fullName>
    </submittedName>
</protein>
<keyword evidence="1" id="KW-0472">Membrane</keyword>
<feature type="transmembrane region" description="Helical" evidence="1">
    <location>
        <begin position="32"/>
        <end position="49"/>
    </location>
</feature>
<keyword evidence="1" id="KW-1133">Transmembrane helix</keyword>
<name>A0A8J8NCB5_HALGN</name>
<dbReference type="AlphaFoldDB" id="A0A8J8NCB5"/>
<keyword evidence="3" id="KW-1185">Reference proteome</keyword>